<evidence type="ECO:0000259" key="6">
    <source>
        <dbReference type="PROSITE" id="PS51007"/>
    </source>
</evidence>
<keyword evidence="8" id="KW-1185">Reference proteome</keyword>
<evidence type="ECO:0000256" key="3">
    <source>
        <dbReference type="ARBA" id="ARBA00023004"/>
    </source>
</evidence>
<evidence type="ECO:0000313" key="7">
    <source>
        <dbReference type="EMBL" id="ARJ69879.1"/>
    </source>
</evidence>
<feature type="domain" description="Cytochrome c" evidence="6">
    <location>
        <begin position="62"/>
        <end position="141"/>
    </location>
</feature>
<dbReference type="EMBL" id="CP020612">
    <property type="protein sequence ID" value="ARJ69879.1"/>
    <property type="molecule type" value="Genomic_DNA"/>
</dbReference>
<proteinExistence type="predicted"/>
<dbReference type="GO" id="GO:0009055">
    <property type="term" value="F:electron transfer activity"/>
    <property type="evidence" value="ECO:0007669"/>
    <property type="project" value="InterPro"/>
</dbReference>
<dbReference type="PANTHER" id="PTHR35008">
    <property type="entry name" value="BLL4482 PROTEIN-RELATED"/>
    <property type="match status" value="1"/>
</dbReference>
<evidence type="ECO:0000256" key="4">
    <source>
        <dbReference type="PROSITE-ProRule" id="PRU00433"/>
    </source>
</evidence>
<accession>A0A1W6CYL6</accession>
<dbReference type="AlphaFoldDB" id="A0A1W6CYL6"/>
<keyword evidence="1 4" id="KW-0349">Heme</keyword>
<sequence>MTPMKRHIALVLALLPSLSLAETNSELSAVTTNKTREPQPEAFVTFKPDAFEQRLFLNPDKISQTDGEGVYKALCAGCHMPAREGAVGAGRYPALAGNENVMNGDYPVTVIVHGQKAMPPFGDILDDDQIVAVVSYLQKDFPKDQVFPATRESVQAARESAPPAPQE</sequence>
<dbReference type="GO" id="GO:0020037">
    <property type="term" value="F:heme binding"/>
    <property type="evidence" value="ECO:0007669"/>
    <property type="project" value="InterPro"/>
</dbReference>
<keyword evidence="3 4" id="KW-0408">Iron</keyword>
<name>A0A1W6CYL6_9RHOB</name>
<dbReference type="STRING" id="1945662.B0A89_09830"/>
<feature type="chain" id="PRO_5012145154" description="Cytochrome c domain-containing protein" evidence="5">
    <location>
        <begin position="22"/>
        <end position="167"/>
    </location>
</feature>
<dbReference type="InterPro" id="IPR009056">
    <property type="entry name" value="Cyt_c-like_dom"/>
</dbReference>
<dbReference type="PROSITE" id="PS51007">
    <property type="entry name" value="CYTC"/>
    <property type="match status" value="1"/>
</dbReference>
<evidence type="ECO:0000256" key="2">
    <source>
        <dbReference type="ARBA" id="ARBA00022723"/>
    </source>
</evidence>
<evidence type="ECO:0000256" key="5">
    <source>
        <dbReference type="SAM" id="SignalP"/>
    </source>
</evidence>
<dbReference type="Pfam" id="PF13442">
    <property type="entry name" value="Cytochrome_CBB3"/>
    <property type="match status" value="1"/>
</dbReference>
<protein>
    <recommendedName>
        <fullName evidence="6">Cytochrome c domain-containing protein</fullName>
    </recommendedName>
</protein>
<dbReference type="Proteomes" id="UP000193017">
    <property type="component" value="Chromosome"/>
</dbReference>
<gene>
    <name evidence="7" type="ORF">B0A89_09830</name>
</gene>
<dbReference type="Gene3D" id="1.10.760.10">
    <property type="entry name" value="Cytochrome c-like domain"/>
    <property type="match status" value="1"/>
</dbReference>
<keyword evidence="2 4" id="KW-0479">Metal-binding</keyword>
<dbReference type="KEGG" id="pcon:B0A89_09830"/>
<organism evidence="7 8">
    <name type="scientific">Paracoccus contaminans</name>
    <dbReference type="NCBI Taxonomy" id="1945662"/>
    <lineage>
        <taxon>Bacteria</taxon>
        <taxon>Pseudomonadati</taxon>
        <taxon>Pseudomonadota</taxon>
        <taxon>Alphaproteobacteria</taxon>
        <taxon>Rhodobacterales</taxon>
        <taxon>Paracoccaceae</taxon>
        <taxon>Paracoccus</taxon>
    </lineage>
</organism>
<evidence type="ECO:0000256" key="1">
    <source>
        <dbReference type="ARBA" id="ARBA00022617"/>
    </source>
</evidence>
<dbReference type="InterPro" id="IPR036909">
    <property type="entry name" value="Cyt_c-like_dom_sf"/>
</dbReference>
<dbReference type="SUPFAM" id="SSF46626">
    <property type="entry name" value="Cytochrome c"/>
    <property type="match status" value="1"/>
</dbReference>
<dbReference type="OrthoDB" id="5523448at2"/>
<keyword evidence="5" id="KW-0732">Signal</keyword>
<feature type="signal peptide" evidence="5">
    <location>
        <begin position="1"/>
        <end position="21"/>
    </location>
</feature>
<reference evidence="7 8" key="1">
    <citation type="submission" date="2017-03" db="EMBL/GenBank/DDBJ databases">
        <title>Genome sequence of Paracoccus contaminans isolated from a water microcosm.</title>
        <authorList>
            <person name="Aurass P."/>
            <person name="Karste S."/>
            <person name="Trost E."/>
            <person name="Glaeser S.P."/>
            <person name="Kaempfer P."/>
            <person name="Flieger A."/>
        </authorList>
    </citation>
    <scope>NUCLEOTIDE SEQUENCE [LARGE SCALE GENOMIC DNA]</scope>
    <source>
        <strain evidence="8">RKI 16-01929T\LMG 29738T\CCM 8701T\CIP 111112T</strain>
    </source>
</reference>
<dbReference type="InterPro" id="IPR051459">
    <property type="entry name" value="Cytochrome_c-type_DH"/>
</dbReference>
<dbReference type="PANTHER" id="PTHR35008:SF4">
    <property type="entry name" value="BLL4482 PROTEIN"/>
    <property type="match status" value="1"/>
</dbReference>
<dbReference type="GO" id="GO:0046872">
    <property type="term" value="F:metal ion binding"/>
    <property type="evidence" value="ECO:0007669"/>
    <property type="project" value="UniProtKB-KW"/>
</dbReference>
<evidence type="ECO:0000313" key="8">
    <source>
        <dbReference type="Proteomes" id="UP000193017"/>
    </source>
</evidence>